<dbReference type="AlphaFoldDB" id="A0A6S8SVZ3"/>
<proteinExistence type="predicted"/>
<dbReference type="EMBL" id="HBIW01006150">
    <property type="protein sequence ID" value="CAE0689666.1"/>
    <property type="molecule type" value="Transcribed_RNA"/>
</dbReference>
<sequence length="104" mass="11926">MMHATPAEIEVLISNIHMAELAGNWKEENKQSLFVIIQIGKVYVRSSIQRRVDTGATWEDEILKLRISKEHWSQPEALMTILVQHDQQQASFPKVTLILCAMLV</sequence>
<protein>
    <submittedName>
        <fullName evidence="1">Uncharacterized protein</fullName>
    </submittedName>
</protein>
<gene>
    <name evidence="1" type="ORF">PCAL00307_LOCUS5091</name>
    <name evidence="2" type="ORF">PCAL00307_LOCUS5093</name>
    <name evidence="3" type="ORF">PCAL00307_LOCUS5099</name>
    <name evidence="4" type="ORF">PCAL00307_LOCUS5101</name>
</gene>
<name>A0A6S8SVZ3_9STRA</name>
<evidence type="ECO:0000313" key="3">
    <source>
        <dbReference type="EMBL" id="CAE0689664.1"/>
    </source>
</evidence>
<evidence type="ECO:0000313" key="1">
    <source>
        <dbReference type="EMBL" id="CAE0689656.1"/>
    </source>
</evidence>
<dbReference type="EMBL" id="HBIW01006140">
    <property type="protein sequence ID" value="CAE0689656.1"/>
    <property type="molecule type" value="Transcribed_RNA"/>
</dbReference>
<accession>A0A6S8SVZ3</accession>
<evidence type="ECO:0000313" key="4">
    <source>
        <dbReference type="EMBL" id="CAE0689666.1"/>
    </source>
</evidence>
<organism evidence="1">
    <name type="scientific">Pelagomonas calceolata</name>
    <dbReference type="NCBI Taxonomy" id="35677"/>
    <lineage>
        <taxon>Eukaryota</taxon>
        <taxon>Sar</taxon>
        <taxon>Stramenopiles</taxon>
        <taxon>Ochrophyta</taxon>
        <taxon>Pelagophyceae</taxon>
        <taxon>Pelagomonadales</taxon>
        <taxon>Pelagomonadaceae</taxon>
        <taxon>Pelagomonas</taxon>
    </lineage>
</organism>
<dbReference type="EMBL" id="HBIW01006148">
    <property type="protein sequence ID" value="CAE0689664.1"/>
    <property type="molecule type" value="Transcribed_RNA"/>
</dbReference>
<reference evidence="1" key="1">
    <citation type="submission" date="2021-01" db="EMBL/GenBank/DDBJ databases">
        <authorList>
            <person name="Corre E."/>
            <person name="Pelletier E."/>
            <person name="Niang G."/>
            <person name="Scheremetjew M."/>
            <person name="Finn R."/>
            <person name="Kale V."/>
            <person name="Holt S."/>
            <person name="Cochrane G."/>
            <person name="Meng A."/>
            <person name="Brown T."/>
            <person name="Cohen L."/>
        </authorList>
    </citation>
    <scope>NUCLEOTIDE SEQUENCE</scope>
    <source>
        <strain evidence="1">CCMP1756</strain>
    </source>
</reference>
<dbReference type="EMBL" id="HBIW01006142">
    <property type="protein sequence ID" value="CAE0689658.1"/>
    <property type="molecule type" value="Transcribed_RNA"/>
</dbReference>
<evidence type="ECO:0000313" key="2">
    <source>
        <dbReference type="EMBL" id="CAE0689658.1"/>
    </source>
</evidence>